<name>A0ABU8FFY5_9BACI</name>
<keyword evidence="1" id="KW-0472">Membrane</keyword>
<dbReference type="EMBL" id="JBAWSX010000004">
    <property type="protein sequence ID" value="MEI4801599.1"/>
    <property type="molecule type" value="Genomic_DNA"/>
</dbReference>
<keyword evidence="1" id="KW-1133">Transmembrane helix</keyword>
<evidence type="ECO:0000256" key="1">
    <source>
        <dbReference type="SAM" id="Phobius"/>
    </source>
</evidence>
<comment type="caution">
    <text evidence="2">The sequence shown here is derived from an EMBL/GenBank/DDBJ whole genome shotgun (WGS) entry which is preliminary data.</text>
</comment>
<sequence>MSPFWAYTHTKRNEEVEFIMNQQLILWLVLFILLVIVGIICL</sequence>
<evidence type="ECO:0000313" key="2">
    <source>
        <dbReference type="EMBL" id="MEI4801599.1"/>
    </source>
</evidence>
<feature type="transmembrane region" description="Helical" evidence="1">
    <location>
        <begin position="24"/>
        <end position="41"/>
    </location>
</feature>
<reference evidence="2 3" key="1">
    <citation type="submission" date="2024-01" db="EMBL/GenBank/DDBJ databases">
        <title>Seven novel Bacillus-like species.</title>
        <authorList>
            <person name="Liu G."/>
        </authorList>
    </citation>
    <scope>NUCLEOTIDE SEQUENCE [LARGE SCALE GENOMIC DNA]</scope>
    <source>
        <strain evidence="2 3">FJAT-51639</strain>
    </source>
</reference>
<dbReference type="Proteomes" id="UP001372526">
    <property type="component" value="Unassembled WGS sequence"/>
</dbReference>
<keyword evidence="1" id="KW-0812">Transmembrane</keyword>
<accession>A0ABU8FFY5</accession>
<protein>
    <submittedName>
        <fullName evidence="2">YjcZ family sporulation protein</fullName>
    </submittedName>
</protein>
<gene>
    <name evidence="2" type="ORF">WAZ07_09700</name>
</gene>
<proteinExistence type="predicted"/>
<evidence type="ECO:0000313" key="3">
    <source>
        <dbReference type="Proteomes" id="UP001372526"/>
    </source>
</evidence>
<organism evidence="2 3">
    <name type="scientific">Bacillus bruguierae</name>
    <dbReference type="NCBI Taxonomy" id="3127667"/>
    <lineage>
        <taxon>Bacteria</taxon>
        <taxon>Bacillati</taxon>
        <taxon>Bacillota</taxon>
        <taxon>Bacilli</taxon>
        <taxon>Bacillales</taxon>
        <taxon>Bacillaceae</taxon>
        <taxon>Bacillus</taxon>
    </lineage>
</organism>
<keyword evidence="3" id="KW-1185">Reference proteome</keyword>